<dbReference type="RefSeq" id="WP_075151403.1">
    <property type="nucleotide sequence ID" value="NZ_CP018820.1"/>
</dbReference>
<dbReference type="Proteomes" id="UP000286681">
    <property type="component" value="Unassembled WGS sequence"/>
</dbReference>
<evidence type="ECO:0000313" key="6">
    <source>
        <dbReference type="EMBL" id="RSY81490.1"/>
    </source>
</evidence>
<dbReference type="STRING" id="93064.BRX40_09325"/>
<dbReference type="Proteomes" id="UP000287746">
    <property type="component" value="Unassembled WGS sequence"/>
</dbReference>
<dbReference type="EMBL" id="CP018820">
    <property type="protein sequence ID" value="APR52601.1"/>
    <property type="molecule type" value="Genomic_DNA"/>
</dbReference>
<dbReference type="KEGG" id="skr:BRX40_09325"/>
<evidence type="ECO:0000313" key="9">
    <source>
        <dbReference type="Proteomes" id="UP000287746"/>
    </source>
</evidence>
<dbReference type="OrthoDB" id="9788334at2"/>
<gene>
    <name evidence="4" type="ORF">BRX40_09325</name>
    <name evidence="5" type="ORF">CA257_18915</name>
    <name evidence="6" type="ORF">DAH66_14685</name>
</gene>
<organism evidence="4 7">
    <name type="scientific">Sphingomonas koreensis</name>
    <dbReference type="NCBI Taxonomy" id="93064"/>
    <lineage>
        <taxon>Bacteria</taxon>
        <taxon>Pseudomonadati</taxon>
        <taxon>Pseudomonadota</taxon>
        <taxon>Alphaproteobacteria</taxon>
        <taxon>Sphingomonadales</taxon>
        <taxon>Sphingomonadaceae</taxon>
        <taxon>Sphingomonas</taxon>
    </lineage>
</organism>
<evidence type="ECO:0000259" key="3">
    <source>
        <dbReference type="Pfam" id="PF00460"/>
    </source>
</evidence>
<evidence type="ECO:0000313" key="7">
    <source>
        <dbReference type="Proteomes" id="UP000185161"/>
    </source>
</evidence>
<evidence type="ECO:0000313" key="4">
    <source>
        <dbReference type="EMBL" id="APR52601.1"/>
    </source>
</evidence>
<dbReference type="Pfam" id="PF00460">
    <property type="entry name" value="Flg_bb_rod"/>
    <property type="match status" value="1"/>
</dbReference>
<feature type="domain" description="Flagellar basal body rod protein N-terminal" evidence="3">
    <location>
        <begin position="15"/>
        <end position="38"/>
    </location>
</feature>
<name>A0A1L6J9J3_9SPHN</name>
<keyword evidence="4" id="KW-0966">Cell projection</keyword>
<evidence type="ECO:0000256" key="1">
    <source>
        <dbReference type="ARBA" id="ARBA00004117"/>
    </source>
</evidence>
<dbReference type="EMBL" id="QQYZ01000014">
    <property type="protein sequence ID" value="RSY81490.1"/>
    <property type="molecule type" value="Genomic_DNA"/>
</dbReference>
<evidence type="ECO:0000313" key="8">
    <source>
        <dbReference type="Proteomes" id="UP000286681"/>
    </source>
</evidence>
<dbReference type="AlphaFoldDB" id="A0A1L6J9J3"/>
<dbReference type="InterPro" id="IPR001444">
    <property type="entry name" value="Flag_bb_rod_N"/>
</dbReference>
<dbReference type="EMBL" id="QQWO01000020">
    <property type="protein sequence ID" value="RSU99979.1"/>
    <property type="molecule type" value="Genomic_DNA"/>
</dbReference>
<dbReference type="GeneID" id="44132759"/>
<keyword evidence="4" id="KW-0282">Flagellum</keyword>
<reference evidence="8 9" key="3">
    <citation type="submission" date="2018-07" db="EMBL/GenBank/DDBJ databases">
        <title>Genomic and Epidemiologic Investigation of an Indolent Hospital Outbreak.</title>
        <authorList>
            <person name="Johnson R.C."/>
            <person name="Deming C."/>
            <person name="Conlan S."/>
            <person name="Zellmer C.J."/>
            <person name="Michelin A.V."/>
            <person name="Lee-Lin S."/>
            <person name="Thomas P.J."/>
            <person name="Park M."/>
            <person name="Weingarten R.A."/>
            <person name="Less J."/>
            <person name="Dekker J.P."/>
            <person name="Frank K.M."/>
            <person name="Musser K.A."/>
            <person name="Mcquiston J.R."/>
            <person name="Henderson D.K."/>
            <person name="Lau A.F."/>
            <person name="Palmore T.N."/>
            <person name="Segre J.A."/>
        </authorList>
    </citation>
    <scope>NUCLEOTIDE SEQUENCE [LARGE SCALE GENOMIC DNA]</scope>
    <source>
        <strain evidence="6 9">SK-CDC1_0717</strain>
        <strain evidence="5 8">SK-NIH.Env10_0317</strain>
    </source>
</reference>
<reference evidence="4" key="1">
    <citation type="submission" date="2016-12" db="EMBL/GenBank/DDBJ databases">
        <title>Whole genome sequencing of Sphingomonas koreensis.</title>
        <authorList>
            <person name="Conlan S."/>
            <person name="Thomas P.J."/>
            <person name="Mullikin J."/>
            <person name="Palmore T.N."/>
            <person name="Frank K.M."/>
            <person name="Segre J.A."/>
        </authorList>
    </citation>
    <scope>NUCLEOTIDE SEQUENCE</scope>
    <source>
        <strain evidence="4">ABOJV</strain>
    </source>
</reference>
<dbReference type="GO" id="GO:0009425">
    <property type="term" value="C:bacterial-type flagellum basal body"/>
    <property type="evidence" value="ECO:0007669"/>
    <property type="project" value="UniProtKB-SubCell"/>
</dbReference>
<accession>A0A1L6J9J3</accession>
<comment type="subcellular location">
    <subcellularLocation>
        <location evidence="1">Bacterial flagellum basal body</location>
    </subcellularLocation>
</comment>
<evidence type="ECO:0000256" key="2">
    <source>
        <dbReference type="SAM" id="MobiDB-lite"/>
    </source>
</evidence>
<dbReference type="Proteomes" id="UP000185161">
    <property type="component" value="Chromosome"/>
</dbReference>
<feature type="region of interest" description="Disordered" evidence="2">
    <location>
        <begin position="75"/>
        <end position="101"/>
    </location>
</feature>
<protein>
    <submittedName>
        <fullName evidence="4">Flagellar biosynthesis protein FlgB</fullName>
    </submittedName>
</protein>
<reference evidence="7" key="2">
    <citation type="submission" date="2016-12" db="EMBL/GenBank/DDBJ databases">
        <title>Whole genome sequencing of Sphingomonas sp. ABOJV.</title>
        <authorList>
            <person name="Conlan S."/>
            <person name="Thomas P.J."/>
            <person name="Mullikin J."/>
            <person name="Palmore T.N."/>
            <person name="Frank K.M."/>
            <person name="Segre J.A."/>
        </authorList>
    </citation>
    <scope>NUCLEOTIDE SEQUENCE [LARGE SCALE GENOMIC DNA]</scope>
    <source>
        <strain evidence="7">ABOJV</strain>
    </source>
</reference>
<proteinExistence type="predicted"/>
<evidence type="ECO:0000313" key="5">
    <source>
        <dbReference type="EMBL" id="RSU99979.1"/>
    </source>
</evidence>
<keyword evidence="7" id="KW-1185">Reference proteome</keyword>
<keyword evidence="4" id="KW-0969">Cilium</keyword>
<sequence length="141" mass="14785">MTSTPSLLAGIGQSMKNLSHRQRVIAENIANGETPGFKARTVAAPDFSSLVEVYGGSSGKPNIRRPQVQLSAGMSALGARPPQGGGGVMLDGDISETKPDGNNVTLEDQLLKMGKVQSDFAAMTNLYRKQVSLLKTAIGRG</sequence>